<gene>
    <name evidence="1" type="ORF">E2C01_032531</name>
</gene>
<reference evidence="1 2" key="1">
    <citation type="submission" date="2019-05" db="EMBL/GenBank/DDBJ databases">
        <title>Another draft genome of Portunus trituberculatus and its Hox gene families provides insights of decapod evolution.</title>
        <authorList>
            <person name="Jeong J.-H."/>
            <person name="Song I."/>
            <person name="Kim S."/>
            <person name="Choi T."/>
            <person name="Kim D."/>
            <person name="Ryu S."/>
            <person name="Kim W."/>
        </authorList>
    </citation>
    <scope>NUCLEOTIDE SEQUENCE [LARGE SCALE GENOMIC DNA]</scope>
    <source>
        <tissue evidence="1">Muscle</tissue>
    </source>
</reference>
<protein>
    <submittedName>
        <fullName evidence="1">Uncharacterized protein</fullName>
    </submittedName>
</protein>
<sequence>MGSCVVRGSLAQRVVGRTRQSGGNVTLEPLLSGFPSRRLRVHRLAWQCQFQVRGPARPAPPVSVPHLPYWERNCRVQVRGHGSAVGSDVCCERQEKHGSNQAIRRRLLGARTHAGVDAAHSG</sequence>
<keyword evidence="2" id="KW-1185">Reference proteome</keyword>
<organism evidence="1 2">
    <name type="scientific">Portunus trituberculatus</name>
    <name type="common">Swimming crab</name>
    <name type="synonym">Neptunus trituberculatus</name>
    <dbReference type="NCBI Taxonomy" id="210409"/>
    <lineage>
        <taxon>Eukaryota</taxon>
        <taxon>Metazoa</taxon>
        <taxon>Ecdysozoa</taxon>
        <taxon>Arthropoda</taxon>
        <taxon>Crustacea</taxon>
        <taxon>Multicrustacea</taxon>
        <taxon>Malacostraca</taxon>
        <taxon>Eumalacostraca</taxon>
        <taxon>Eucarida</taxon>
        <taxon>Decapoda</taxon>
        <taxon>Pleocyemata</taxon>
        <taxon>Brachyura</taxon>
        <taxon>Eubrachyura</taxon>
        <taxon>Portunoidea</taxon>
        <taxon>Portunidae</taxon>
        <taxon>Portuninae</taxon>
        <taxon>Portunus</taxon>
    </lineage>
</organism>
<comment type="caution">
    <text evidence="1">The sequence shown here is derived from an EMBL/GenBank/DDBJ whole genome shotgun (WGS) entry which is preliminary data.</text>
</comment>
<dbReference type="Proteomes" id="UP000324222">
    <property type="component" value="Unassembled WGS sequence"/>
</dbReference>
<proteinExistence type="predicted"/>
<accession>A0A5B7EXR6</accession>
<evidence type="ECO:0000313" key="1">
    <source>
        <dbReference type="EMBL" id="MPC39012.1"/>
    </source>
</evidence>
<dbReference type="AlphaFoldDB" id="A0A5B7EXR6"/>
<dbReference type="EMBL" id="VSRR010004231">
    <property type="protein sequence ID" value="MPC39012.1"/>
    <property type="molecule type" value="Genomic_DNA"/>
</dbReference>
<evidence type="ECO:0000313" key="2">
    <source>
        <dbReference type="Proteomes" id="UP000324222"/>
    </source>
</evidence>
<name>A0A5B7EXR6_PORTR</name>